<name>A0A364JTK3_9HYPH</name>
<evidence type="ECO:0000313" key="2">
    <source>
        <dbReference type="Proteomes" id="UP000249453"/>
    </source>
</evidence>
<dbReference type="EMBL" id="QLMK01000011">
    <property type="protein sequence ID" value="RAK27060.1"/>
    <property type="molecule type" value="Genomic_DNA"/>
</dbReference>
<comment type="caution">
    <text evidence="1">The sequence shown here is derived from an EMBL/GenBank/DDBJ whole genome shotgun (WGS) entry which is preliminary data.</text>
</comment>
<proteinExistence type="predicted"/>
<reference evidence="1 2" key="1">
    <citation type="submission" date="2018-06" db="EMBL/GenBank/DDBJ databases">
        <title>Genomic Encyclopedia of Type Strains, Phase IV (KMG-IV): sequencing the most valuable type-strain genomes for metagenomic binning, comparative biology and taxonomic classification.</title>
        <authorList>
            <person name="Goeker M."/>
        </authorList>
    </citation>
    <scope>NUCLEOTIDE SEQUENCE [LARGE SCALE GENOMIC DNA]</scope>
    <source>
        <strain evidence="1 2">DSM 26720</strain>
    </source>
</reference>
<gene>
    <name evidence="1" type="ORF">C7374_11154</name>
</gene>
<keyword evidence="2" id="KW-1185">Reference proteome</keyword>
<organism evidence="1 2">
    <name type="scientific">Falsochrobactrum ovis</name>
    <dbReference type="NCBI Taxonomy" id="1293442"/>
    <lineage>
        <taxon>Bacteria</taxon>
        <taxon>Pseudomonadati</taxon>
        <taxon>Pseudomonadota</taxon>
        <taxon>Alphaproteobacteria</taxon>
        <taxon>Hyphomicrobiales</taxon>
        <taxon>Brucellaceae</taxon>
        <taxon>Falsochrobactrum</taxon>
    </lineage>
</organism>
<dbReference type="Proteomes" id="UP000249453">
    <property type="component" value="Unassembled WGS sequence"/>
</dbReference>
<sequence length="58" mass="6569">MTAIPLRAPSYAHRTKANAARYVETHTQLAREVRQLTDLEFAQHLDIVLSATDFSEDV</sequence>
<evidence type="ECO:0000313" key="1">
    <source>
        <dbReference type="EMBL" id="RAK27060.1"/>
    </source>
</evidence>
<protein>
    <submittedName>
        <fullName evidence="1">Uncharacterized protein</fullName>
    </submittedName>
</protein>
<accession>A0A364JTK3</accession>
<dbReference type="AlphaFoldDB" id="A0A364JTK3"/>